<evidence type="ECO:0000259" key="8">
    <source>
        <dbReference type="PROSITE" id="PS50404"/>
    </source>
</evidence>
<dbReference type="InterPro" id="IPR040079">
    <property type="entry name" value="Glutathione_S-Trfase"/>
</dbReference>
<dbReference type="Gene3D" id="1.20.1050.10">
    <property type="match status" value="1"/>
</dbReference>
<dbReference type="SUPFAM" id="SSF47616">
    <property type="entry name" value="GST C-terminal domain-like"/>
    <property type="match status" value="1"/>
</dbReference>
<dbReference type="GO" id="GO:0005737">
    <property type="term" value="C:cytoplasm"/>
    <property type="evidence" value="ECO:0007669"/>
    <property type="project" value="TreeGrafter"/>
</dbReference>
<dbReference type="Gene3D" id="3.30.70.1010">
    <property type="entry name" value="Translation elongation factor EF1B, gamma chain, conserved domain"/>
    <property type="match status" value="1"/>
</dbReference>
<dbReference type="FunFam" id="3.30.70.1010:FF:000001">
    <property type="entry name" value="Elongation factor 1-gamma 1"/>
    <property type="match status" value="1"/>
</dbReference>
<comment type="function">
    <text evidence="1">Probably plays a role in anchoring the complex to other cellular components.</text>
</comment>
<dbReference type="InterPro" id="IPR036249">
    <property type="entry name" value="Thioredoxin-like_sf"/>
</dbReference>
<dbReference type="Pfam" id="PF00647">
    <property type="entry name" value="EF1G"/>
    <property type="match status" value="1"/>
</dbReference>
<dbReference type="CDD" id="cd03044">
    <property type="entry name" value="GST_N_EF1Bgamma"/>
    <property type="match status" value="1"/>
</dbReference>
<evidence type="ECO:0000259" key="7">
    <source>
        <dbReference type="PROSITE" id="PS50040"/>
    </source>
</evidence>
<dbReference type="SMART" id="SM01183">
    <property type="entry name" value="EF1G"/>
    <property type="match status" value="1"/>
</dbReference>
<feature type="domain" description="GST N-terminal" evidence="8">
    <location>
        <begin position="5"/>
        <end position="90"/>
    </location>
</feature>
<dbReference type="GO" id="GO:0005634">
    <property type="term" value="C:nucleus"/>
    <property type="evidence" value="ECO:0007669"/>
    <property type="project" value="TreeGrafter"/>
</dbReference>
<dbReference type="Pfam" id="PF02798">
    <property type="entry name" value="GST_N"/>
    <property type="match status" value="1"/>
</dbReference>
<dbReference type="FunFam" id="3.40.30.10:FF:000088">
    <property type="entry name" value="Elongation factor 1-gamma"/>
    <property type="match status" value="1"/>
</dbReference>
<evidence type="ECO:0000256" key="2">
    <source>
        <dbReference type="ARBA" id="ARBA00011237"/>
    </source>
</evidence>
<keyword evidence="4 5" id="KW-0648">Protein biosynthesis</keyword>
<dbReference type="Proteomes" id="UP000694580">
    <property type="component" value="Chromosome 18"/>
</dbReference>
<dbReference type="PANTHER" id="PTHR43986">
    <property type="entry name" value="ELONGATION FACTOR 1-GAMMA"/>
    <property type="match status" value="1"/>
</dbReference>
<sequence>MRFISTSTLYTYPENWRAFKAQIAAQYSGAKLKVASSAPAFTFGQTNRAPAFLNNFPLGKVPAFQGDDGFCLFESNAIAHYLSSDALRGGSPQSSAQVLQWVSFADSEIIPPASAWVFPTLGIMQYNKQATEQAKEEVKRVLAVLNQHLNTHTFLVGERVSLADITVVCSLLWLYKQVLEPAFRQPYPNVTRWFVTCINQPQFKAVLGEVRLCEKMAQFDAKTFAEMQPKKEVPQKKEKGGKEKKPAPDVEEMDECEAALAAEPKTKDPFAHLPKSAFVLDEFKRKYSNEDTMSVALPYFWEHFDREGFSIWYAEYRFPKELTQTFMSCNLITGMFQRLDKLRKNAFASVLLFGTNNDSIISGVWVFRGQDLAFTLSDDWQIDYESYAWRKLDVDSEECKTMVKEYFAWEGEFKHVGKAFNQGKVFK</sequence>
<reference evidence="10" key="3">
    <citation type="submission" date="2025-09" db="UniProtKB">
        <authorList>
            <consortium name="Ensembl"/>
        </authorList>
    </citation>
    <scope>IDENTIFICATION</scope>
</reference>
<dbReference type="SUPFAM" id="SSF52833">
    <property type="entry name" value="Thioredoxin-like"/>
    <property type="match status" value="1"/>
</dbReference>
<dbReference type="CDD" id="cd03181">
    <property type="entry name" value="GST_C_EF1Bgamma_like"/>
    <property type="match status" value="1"/>
</dbReference>
<dbReference type="PROSITE" id="PS50405">
    <property type="entry name" value="GST_CTER"/>
    <property type="match status" value="1"/>
</dbReference>
<dbReference type="SFLD" id="SFLDS00019">
    <property type="entry name" value="Glutathione_Transferase_(cytos"/>
    <property type="match status" value="1"/>
</dbReference>
<dbReference type="InterPro" id="IPR004046">
    <property type="entry name" value="GST_C"/>
</dbReference>
<evidence type="ECO:0000256" key="3">
    <source>
        <dbReference type="ARBA" id="ARBA00022768"/>
    </source>
</evidence>
<dbReference type="GeneTree" id="ENSGT00390000007552"/>
<keyword evidence="3 5" id="KW-0251">Elongation factor</keyword>
<evidence type="ECO:0000313" key="11">
    <source>
        <dbReference type="Proteomes" id="UP000694580"/>
    </source>
</evidence>
<feature type="domain" description="GST C-terminal" evidence="9">
    <location>
        <begin position="91"/>
        <end position="219"/>
    </location>
</feature>
<protein>
    <recommendedName>
        <fullName evidence="12">Elongation factor 1-gamma</fullName>
    </recommendedName>
</protein>
<dbReference type="SFLD" id="SFLDG00358">
    <property type="entry name" value="Main_(cytGST)"/>
    <property type="match status" value="1"/>
</dbReference>
<dbReference type="Gene3D" id="3.40.30.10">
    <property type="entry name" value="Glutaredoxin"/>
    <property type="match status" value="1"/>
</dbReference>
<evidence type="ECO:0008006" key="12">
    <source>
        <dbReference type="Google" id="ProtNLM"/>
    </source>
</evidence>
<keyword evidence="11" id="KW-1185">Reference proteome</keyword>
<evidence type="ECO:0000256" key="5">
    <source>
        <dbReference type="PROSITE-ProRule" id="PRU00519"/>
    </source>
</evidence>
<dbReference type="InterPro" id="IPR050802">
    <property type="entry name" value="EF-GSTs"/>
</dbReference>
<dbReference type="SUPFAM" id="SSF89942">
    <property type="entry name" value="eEF1-gamma domain"/>
    <property type="match status" value="1"/>
</dbReference>
<evidence type="ECO:0000259" key="9">
    <source>
        <dbReference type="PROSITE" id="PS50405"/>
    </source>
</evidence>
<gene>
    <name evidence="10" type="primary">eef1g</name>
</gene>
<feature type="domain" description="EF-1-gamma C-terminal" evidence="7">
    <location>
        <begin position="266"/>
        <end position="427"/>
    </location>
</feature>
<reference evidence="10" key="2">
    <citation type="submission" date="2025-08" db="UniProtKB">
        <authorList>
            <consortium name="Ensembl"/>
        </authorList>
    </citation>
    <scope>IDENTIFICATION</scope>
</reference>
<dbReference type="InterPro" id="IPR036282">
    <property type="entry name" value="Glutathione-S-Trfase_C_sf"/>
</dbReference>
<evidence type="ECO:0000256" key="4">
    <source>
        <dbReference type="ARBA" id="ARBA00022917"/>
    </source>
</evidence>
<evidence type="ECO:0000256" key="6">
    <source>
        <dbReference type="SAM" id="MobiDB-lite"/>
    </source>
</evidence>
<dbReference type="InterPro" id="IPR001662">
    <property type="entry name" value="EF1B_G_C"/>
</dbReference>
<organism evidence="10 11">
    <name type="scientific">Denticeps clupeoides</name>
    <name type="common">denticle herring</name>
    <dbReference type="NCBI Taxonomy" id="299321"/>
    <lineage>
        <taxon>Eukaryota</taxon>
        <taxon>Metazoa</taxon>
        <taxon>Chordata</taxon>
        <taxon>Craniata</taxon>
        <taxon>Vertebrata</taxon>
        <taxon>Euteleostomi</taxon>
        <taxon>Actinopterygii</taxon>
        <taxon>Neopterygii</taxon>
        <taxon>Teleostei</taxon>
        <taxon>Clupei</taxon>
        <taxon>Clupeiformes</taxon>
        <taxon>Denticipitoidei</taxon>
        <taxon>Denticipitidae</taxon>
        <taxon>Denticeps</taxon>
    </lineage>
</organism>
<dbReference type="PROSITE" id="PS50404">
    <property type="entry name" value="GST_NTER"/>
    <property type="match status" value="1"/>
</dbReference>
<dbReference type="AlphaFoldDB" id="A0AAY4D243"/>
<dbReference type="Ensembl" id="ENSDCDT00010049339.1">
    <property type="protein sequence ID" value="ENSDCDP00010039557.1"/>
    <property type="gene ID" value="ENSDCDG00010025352.1"/>
</dbReference>
<feature type="compositionally biased region" description="Basic and acidic residues" evidence="6">
    <location>
        <begin position="230"/>
        <end position="248"/>
    </location>
</feature>
<dbReference type="InterPro" id="IPR010987">
    <property type="entry name" value="Glutathione-S-Trfase_C-like"/>
</dbReference>
<feature type="region of interest" description="Disordered" evidence="6">
    <location>
        <begin position="230"/>
        <end position="253"/>
    </location>
</feature>
<evidence type="ECO:0000256" key="1">
    <source>
        <dbReference type="ARBA" id="ARBA00003468"/>
    </source>
</evidence>
<dbReference type="FunFam" id="1.20.1050.10:FF:000021">
    <property type="entry name" value="Elongation factor 1-gamma"/>
    <property type="match status" value="1"/>
</dbReference>
<dbReference type="GO" id="GO:0003746">
    <property type="term" value="F:translation elongation factor activity"/>
    <property type="evidence" value="ECO:0007669"/>
    <property type="project" value="UniProtKB-UniRule"/>
</dbReference>
<reference evidence="10 11" key="1">
    <citation type="submission" date="2020-06" db="EMBL/GenBank/DDBJ databases">
        <authorList>
            <consortium name="Wellcome Sanger Institute Data Sharing"/>
        </authorList>
    </citation>
    <scope>NUCLEOTIDE SEQUENCE [LARGE SCALE GENOMIC DNA]</scope>
</reference>
<dbReference type="PROSITE" id="PS50040">
    <property type="entry name" value="EF1G_C"/>
    <property type="match status" value="1"/>
</dbReference>
<dbReference type="Pfam" id="PF00043">
    <property type="entry name" value="GST_C"/>
    <property type="match status" value="1"/>
</dbReference>
<comment type="subunit">
    <text evidence="2">EF-1 is composed of four subunits: alpha, beta, delta, and gamma.</text>
</comment>
<accession>A0AAY4D243</accession>
<proteinExistence type="predicted"/>
<dbReference type="InterPro" id="IPR004045">
    <property type="entry name" value="Glutathione_S-Trfase_N"/>
</dbReference>
<dbReference type="PANTHER" id="PTHR43986:SF1">
    <property type="entry name" value="ELONGATION FACTOR 1-GAMMA"/>
    <property type="match status" value="1"/>
</dbReference>
<dbReference type="InterPro" id="IPR036433">
    <property type="entry name" value="EF1B_G_C_sf"/>
</dbReference>
<name>A0AAY4D243_9TELE</name>
<evidence type="ECO:0000313" key="10">
    <source>
        <dbReference type="Ensembl" id="ENSDCDP00010039557.1"/>
    </source>
</evidence>